<feature type="compositionally biased region" description="Basic and acidic residues" evidence="5">
    <location>
        <begin position="15"/>
        <end position="24"/>
    </location>
</feature>
<dbReference type="GO" id="GO:0008021">
    <property type="term" value="C:synaptic vesicle"/>
    <property type="evidence" value="ECO:0000318"/>
    <property type="project" value="GO_Central"/>
</dbReference>
<keyword evidence="1 3" id="KW-0547">Nucleotide-binding</keyword>
<feature type="compositionally biased region" description="Gly residues" evidence="5">
    <location>
        <begin position="112"/>
        <end position="122"/>
    </location>
</feature>
<feature type="compositionally biased region" description="Pro residues" evidence="5">
    <location>
        <begin position="141"/>
        <end position="155"/>
    </location>
</feature>
<keyword evidence="4" id="KW-0175">Coiled coil</keyword>
<organism evidence="7 8">
    <name type="scientific">Ornithorhynchus anatinus</name>
    <name type="common">Duckbill platypus</name>
    <dbReference type="NCBI Taxonomy" id="9258"/>
    <lineage>
        <taxon>Eukaryota</taxon>
        <taxon>Metazoa</taxon>
        <taxon>Chordata</taxon>
        <taxon>Craniata</taxon>
        <taxon>Vertebrata</taxon>
        <taxon>Euteleostomi</taxon>
        <taxon>Mammalia</taxon>
        <taxon>Monotremata</taxon>
        <taxon>Ornithorhynchidae</taxon>
        <taxon>Ornithorhynchus</taxon>
    </lineage>
</organism>
<dbReference type="GO" id="GO:0032153">
    <property type="term" value="C:cell division site"/>
    <property type="evidence" value="ECO:0000318"/>
    <property type="project" value="GO_Central"/>
</dbReference>
<evidence type="ECO:0000256" key="4">
    <source>
        <dbReference type="SAM" id="Coils"/>
    </source>
</evidence>
<dbReference type="SUPFAM" id="SSF52540">
    <property type="entry name" value="P-loop containing nucleoside triphosphate hydrolases"/>
    <property type="match status" value="1"/>
</dbReference>
<dbReference type="InterPro" id="IPR016491">
    <property type="entry name" value="Septin"/>
</dbReference>
<evidence type="ECO:0000313" key="7">
    <source>
        <dbReference type="Ensembl" id="ENSOANP00000052177.1"/>
    </source>
</evidence>
<keyword evidence="2 3" id="KW-0342">GTP-binding</keyword>
<name>A0A6I8PHS4_ORNAN</name>
<dbReference type="AlphaFoldDB" id="A0A6I8PHS4"/>
<evidence type="ECO:0000256" key="3">
    <source>
        <dbReference type="RuleBase" id="RU004560"/>
    </source>
</evidence>
<evidence type="ECO:0000259" key="6">
    <source>
        <dbReference type="PROSITE" id="PS51719"/>
    </source>
</evidence>
<keyword evidence="8" id="KW-1185">Reference proteome</keyword>
<dbReference type="GO" id="GO:0060090">
    <property type="term" value="F:molecular adaptor activity"/>
    <property type="evidence" value="ECO:0000318"/>
    <property type="project" value="GO_Central"/>
</dbReference>
<dbReference type="FunFam" id="3.40.50.300:FF:004696">
    <property type="entry name" value="Uncharacterized protein"/>
    <property type="match status" value="1"/>
</dbReference>
<dbReference type="CDD" id="cd01850">
    <property type="entry name" value="CDC_Septin"/>
    <property type="match status" value="1"/>
</dbReference>
<dbReference type="GO" id="GO:0015630">
    <property type="term" value="C:microtubule cytoskeleton"/>
    <property type="evidence" value="ECO:0000318"/>
    <property type="project" value="GO_Central"/>
</dbReference>
<comment type="similarity">
    <text evidence="3">Belongs to the TRAFAC class TrmE-Era-EngA-EngB-Septin-like GTPase superfamily. Septin GTPase family.</text>
</comment>
<dbReference type="Proteomes" id="UP000002279">
    <property type="component" value="Chromosome 17"/>
</dbReference>
<feature type="compositionally biased region" description="Basic and acidic residues" evidence="5">
    <location>
        <begin position="123"/>
        <end position="136"/>
    </location>
</feature>
<feature type="coiled-coil region" evidence="4">
    <location>
        <begin position="488"/>
        <end position="515"/>
    </location>
</feature>
<dbReference type="GO" id="GO:0003924">
    <property type="term" value="F:GTPase activity"/>
    <property type="evidence" value="ECO:0000318"/>
    <property type="project" value="GO_Central"/>
</dbReference>
<dbReference type="Pfam" id="PF00735">
    <property type="entry name" value="Septin"/>
    <property type="match status" value="1"/>
</dbReference>
<feature type="compositionally biased region" description="Basic residues" evidence="5">
    <location>
        <begin position="1"/>
        <end position="13"/>
    </location>
</feature>
<dbReference type="InParanoid" id="A0A6I8PHS4"/>
<proteinExistence type="inferred from homology"/>
<dbReference type="InterPro" id="IPR030379">
    <property type="entry name" value="G_SEPTIN_dom"/>
</dbReference>
<feature type="region of interest" description="Disordered" evidence="5">
    <location>
        <begin position="467"/>
        <end position="488"/>
    </location>
</feature>
<dbReference type="PROSITE" id="PS51719">
    <property type="entry name" value="G_SEPTIN"/>
    <property type="match status" value="1"/>
</dbReference>
<evidence type="ECO:0000256" key="1">
    <source>
        <dbReference type="ARBA" id="ARBA00022741"/>
    </source>
</evidence>
<gene>
    <name evidence="7" type="primary">SEPTIN4</name>
</gene>
<dbReference type="GO" id="GO:0005525">
    <property type="term" value="F:GTP binding"/>
    <property type="evidence" value="ECO:0007669"/>
    <property type="project" value="UniProtKB-KW"/>
</dbReference>
<dbReference type="GO" id="GO:0005940">
    <property type="term" value="C:septin ring"/>
    <property type="evidence" value="ECO:0000318"/>
    <property type="project" value="GO_Central"/>
</dbReference>
<dbReference type="GO" id="GO:0061640">
    <property type="term" value="P:cytoskeleton-dependent cytokinesis"/>
    <property type="evidence" value="ECO:0000318"/>
    <property type="project" value="GO_Central"/>
</dbReference>
<dbReference type="Ensembl" id="ENSOANT00000057712.1">
    <property type="protein sequence ID" value="ENSOANP00000052177.1"/>
    <property type="gene ID" value="ENSOANG00000042891.1"/>
</dbReference>
<feature type="compositionally biased region" description="Pro residues" evidence="5">
    <location>
        <begin position="47"/>
        <end position="57"/>
    </location>
</feature>
<dbReference type="GO" id="GO:0097227">
    <property type="term" value="C:sperm annulus"/>
    <property type="evidence" value="ECO:0000318"/>
    <property type="project" value="GO_Central"/>
</dbReference>
<reference evidence="7 8" key="1">
    <citation type="journal article" date="2008" name="Nature">
        <title>Genome analysis of the platypus reveals unique signatures of evolution.</title>
        <authorList>
            <person name="Warren W.C."/>
            <person name="Hillier L.W."/>
            <person name="Marshall Graves J.A."/>
            <person name="Birney E."/>
            <person name="Ponting C.P."/>
            <person name="Grutzner F."/>
            <person name="Belov K."/>
            <person name="Miller W."/>
            <person name="Clarke L."/>
            <person name="Chinwalla A.T."/>
            <person name="Yang S.P."/>
            <person name="Heger A."/>
            <person name="Locke D.P."/>
            <person name="Miethke P."/>
            <person name="Waters P.D."/>
            <person name="Veyrunes F."/>
            <person name="Fulton L."/>
            <person name="Fulton B."/>
            <person name="Graves T."/>
            <person name="Wallis J."/>
            <person name="Puente X.S."/>
            <person name="Lopez-Otin C."/>
            <person name="Ordonez G.R."/>
            <person name="Eichler E.E."/>
            <person name="Chen L."/>
            <person name="Cheng Z."/>
            <person name="Deakin J.E."/>
            <person name="Alsop A."/>
            <person name="Thompson K."/>
            <person name="Kirby P."/>
            <person name="Papenfuss A.T."/>
            <person name="Wakefield M.J."/>
            <person name="Olender T."/>
            <person name="Lancet D."/>
            <person name="Huttley G.A."/>
            <person name="Smit A.F."/>
            <person name="Pask A."/>
            <person name="Temple-Smith P."/>
            <person name="Batzer M.A."/>
            <person name="Walker J.A."/>
            <person name="Konkel M.K."/>
            <person name="Harris R.S."/>
            <person name="Whittington C.M."/>
            <person name="Wong E.S."/>
            <person name="Gemmell N.J."/>
            <person name="Buschiazzo E."/>
            <person name="Vargas Jentzsch I.M."/>
            <person name="Merkel A."/>
            <person name="Schmitz J."/>
            <person name="Zemann A."/>
            <person name="Churakov G."/>
            <person name="Kriegs J.O."/>
            <person name="Brosius J."/>
            <person name="Murchison E.P."/>
            <person name="Sachidanandam R."/>
            <person name="Smith C."/>
            <person name="Hannon G.J."/>
            <person name="Tsend-Ayush E."/>
            <person name="McMillan D."/>
            <person name="Attenborough R."/>
            <person name="Rens W."/>
            <person name="Ferguson-Smith M."/>
            <person name="Lefevre C.M."/>
            <person name="Sharp J.A."/>
            <person name="Nicholas K.R."/>
            <person name="Ray D.A."/>
            <person name="Kube M."/>
            <person name="Reinhardt R."/>
            <person name="Pringle T.H."/>
            <person name="Taylor J."/>
            <person name="Jones R.C."/>
            <person name="Nixon B."/>
            <person name="Dacheux J.L."/>
            <person name="Niwa H."/>
            <person name="Sekita Y."/>
            <person name="Huang X."/>
            <person name="Stark A."/>
            <person name="Kheradpour P."/>
            <person name="Kellis M."/>
            <person name="Flicek P."/>
            <person name="Chen Y."/>
            <person name="Webber C."/>
            <person name="Hardison R."/>
            <person name="Nelson J."/>
            <person name="Hallsworth-Pepin K."/>
            <person name="Delehaunty K."/>
            <person name="Markovic C."/>
            <person name="Minx P."/>
            <person name="Feng Y."/>
            <person name="Kremitzki C."/>
            <person name="Mitreva M."/>
            <person name="Glasscock J."/>
            <person name="Wylie T."/>
            <person name="Wohldmann P."/>
            <person name="Thiru P."/>
            <person name="Nhan M.N."/>
            <person name="Pohl C.S."/>
            <person name="Smith S.M."/>
            <person name="Hou S."/>
            <person name="Nefedov M."/>
            <person name="de Jong P.J."/>
            <person name="Renfree M.B."/>
            <person name="Mardis E.R."/>
            <person name="Wilson R.K."/>
        </authorList>
    </citation>
    <scope>NUCLEOTIDE SEQUENCE [LARGE SCALE GENOMIC DNA]</scope>
    <source>
        <strain evidence="7 8">Glennie</strain>
    </source>
</reference>
<dbReference type="GO" id="GO:0031105">
    <property type="term" value="C:septin complex"/>
    <property type="evidence" value="ECO:0000318"/>
    <property type="project" value="GO_Central"/>
</dbReference>
<dbReference type="Gene3D" id="3.40.50.300">
    <property type="entry name" value="P-loop containing nucleotide triphosphate hydrolases"/>
    <property type="match status" value="1"/>
</dbReference>
<feature type="region of interest" description="Disordered" evidence="5">
    <location>
        <begin position="1"/>
        <end position="188"/>
    </location>
</feature>
<evidence type="ECO:0000256" key="2">
    <source>
        <dbReference type="ARBA" id="ARBA00023134"/>
    </source>
</evidence>
<dbReference type="GO" id="GO:0008104">
    <property type="term" value="P:intracellular protein localization"/>
    <property type="evidence" value="ECO:0000318"/>
    <property type="project" value="GO_Central"/>
</dbReference>
<feature type="domain" description="Septin-type G" evidence="6">
    <location>
        <begin position="179"/>
        <end position="453"/>
    </location>
</feature>
<dbReference type="GO" id="GO:0017157">
    <property type="term" value="P:regulation of exocytosis"/>
    <property type="evidence" value="ECO:0000318"/>
    <property type="project" value="GO_Central"/>
</dbReference>
<evidence type="ECO:0000313" key="8">
    <source>
        <dbReference type="Proteomes" id="UP000002279"/>
    </source>
</evidence>
<dbReference type="FunCoup" id="A0A6I8PHS4">
    <property type="interactions" value="301"/>
</dbReference>
<dbReference type="GeneTree" id="ENSGT00940000157152"/>
<reference evidence="7" key="2">
    <citation type="submission" date="2025-08" db="UniProtKB">
        <authorList>
            <consortium name="Ensembl"/>
        </authorList>
    </citation>
    <scope>IDENTIFICATION</scope>
    <source>
        <strain evidence="7">Glennie</strain>
    </source>
</reference>
<evidence type="ECO:0000256" key="5">
    <source>
        <dbReference type="SAM" id="MobiDB-lite"/>
    </source>
</evidence>
<dbReference type="Bgee" id="ENSOANG00000042891">
    <property type="expression patterns" value="Expressed in cerebellum and 7 other cell types or tissues"/>
</dbReference>
<dbReference type="InterPro" id="IPR027417">
    <property type="entry name" value="P-loop_NTPase"/>
</dbReference>
<accession>A0A6I8PHS4</accession>
<dbReference type="PANTHER" id="PTHR18884">
    <property type="entry name" value="SEPTIN"/>
    <property type="match status" value="1"/>
</dbReference>
<sequence>MPGRGRGRARGGRAGRMDGRKEVRGMALPPGEGRDYADEGPGAPLFGPTPAPGPAEPCPGGRGDRPPSRPSVRPAAGDMDCSPEPRRRRQIRRFLEDPEEAELAQFVQEFPGGDGGGGGGGCRRPEPEEPSSRDPEALPAAPEPDPRPPARPWPPDGHQHISAPAPLSPLTRPRSPWGKLDPYDSSEDDKEYVGFATLPNQVHRKSVKKGFDFTLMVAERITQTVEITKHSVEIEEKGIKLRLTIVDTPGFGDAVNNTECWKPLADYIDQQFEQYFRDESGLNRKNIQDNRVHCCLYFISPFGHGLRPLDVEFLKALHQRVNIVPILAKADTLTPPEVEHKKRKIREEIERFGIRIYQFPDCDSDEDEDFKLQDQALKDSIPFAVIGSNTVVEARGRRVRGRLYPWGIVEVENPAHCDFVKLRTMLVRTHMQDLKDVTRETHYENYRAQCIQSMTRMVVKERNRNKLTRESGTDFPIPTIPPGADAETEKLIREKDEELRRMQEMLQKIQRQMKESH</sequence>
<reference evidence="7" key="3">
    <citation type="submission" date="2025-09" db="UniProtKB">
        <authorList>
            <consortium name="Ensembl"/>
        </authorList>
    </citation>
    <scope>IDENTIFICATION</scope>
    <source>
        <strain evidence="7">Glennie</strain>
    </source>
</reference>
<protein>
    <submittedName>
        <fullName evidence="7">Septin 4</fullName>
    </submittedName>
</protein>